<dbReference type="Pfam" id="PF04485">
    <property type="entry name" value="NblA"/>
    <property type="match status" value="1"/>
</dbReference>
<evidence type="ECO:0000256" key="1">
    <source>
        <dbReference type="ARBA" id="ARBA00008091"/>
    </source>
</evidence>
<keyword evidence="3" id="KW-0150">Chloroplast</keyword>
<protein>
    <recommendedName>
        <fullName evidence="2">Uncharacterized protein ycf18</fullName>
    </recommendedName>
</protein>
<dbReference type="InterPro" id="IPR036904">
    <property type="entry name" value="NblA_sf"/>
</dbReference>
<name>A0A1Z1XB58_9RHOD</name>
<organism evidence="3">
    <name type="scientific">Compsopogon caeruleus</name>
    <dbReference type="NCBI Taxonomy" id="31354"/>
    <lineage>
        <taxon>Eukaryota</taxon>
        <taxon>Rhodophyta</taxon>
        <taxon>Compsopogonophyceae</taxon>
        <taxon>Compsopogonales</taxon>
        <taxon>Compsopogonaceae</taxon>
        <taxon>Compsopogon</taxon>
    </lineage>
</organism>
<dbReference type="RefSeq" id="YP_009402702.1">
    <property type="nucleotide sequence ID" value="NC_035350.1"/>
</dbReference>
<geneLocation type="chloroplast" evidence="3"/>
<proteinExistence type="inferred from homology"/>
<reference evidence="3" key="1">
    <citation type="submission" date="2016-11" db="EMBL/GenBank/DDBJ databases">
        <title>Chloroplast genome of compsopogon caeruleus.</title>
        <authorList>
            <person name="Nan F."/>
        </authorList>
    </citation>
    <scope>NUCLEOTIDE SEQUENCE</scope>
</reference>
<evidence type="ECO:0000256" key="2">
    <source>
        <dbReference type="ARBA" id="ARBA00021553"/>
    </source>
</evidence>
<keyword evidence="3" id="KW-0934">Plastid</keyword>
<dbReference type="SUPFAM" id="SSF109859">
    <property type="entry name" value="NblA-like"/>
    <property type="match status" value="1"/>
</dbReference>
<sequence length="68" mass="8292">MFMNLYNYMSNNLTLEQEFKLAVVRKKLQNLNISQSRLYLLELLRLMMIKDNMIKYSIKNRVNFDLID</sequence>
<evidence type="ECO:0000313" key="3">
    <source>
        <dbReference type="EMBL" id="ARX96056.1"/>
    </source>
</evidence>
<dbReference type="Gene3D" id="1.10.287.670">
    <property type="entry name" value="Phycobilisome degradation protein NblA"/>
    <property type="match status" value="1"/>
</dbReference>
<comment type="similarity">
    <text evidence="1">Belongs to the ycf18/nblA family.</text>
</comment>
<dbReference type="GeneID" id="33366729"/>
<accession>A0A1Z1XB58</accession>
<gene>
    <name evidence="3" type="primary">nblA</name>
</gene>
<dbReference type="AlphaFoldDB" id="A0A1Z1XB58"/>
<dbReference type="InterPro" id="IPR007574">
    <property type="entry name" value="NblA"/>
</dbReference>
<dbReference type="EMBL" id="KY083067">
    <property type="protein sequence ID" value="ARX96056.1"/>
    <property type="molecule type" value="Genomic_DNA"/>
</dbReference>